<dbReference type="PANTHER" id="PTHR30332">
    <property type="entry name" value="PROBABLE GENERAL SECRETION PATHWAY PROTEIN D"/>
    <property type="match status" value="1"/>
</dbReference>
<dbReference type="Pfam" id="PF00263">
    <property type="entry name" value="Secretin"/>
    <property type="match status" value="1"/>
</dbReference>
<dbReference type="RefSeq" id="WP_076402194.1">
    <property type="nucleotide sequence ID" value="NZ_FTOA01000015.1"/>
</dbReference>
<evidence type="ECO:0000259" key="4">
    <source>
        <dbReference type="Pfam" id="PF00263"/>
    </source>
</evidence>
<organism evidence="6 7">
    <name type="scientific">Insolitispirillum peregrinum</name>
    <dbReference type="NCBI Taxonomy" id="80876"/>
    <lineage>
        <taxon>Bacteria</taxon>
        <taxon>Pseudomonadati</taxon>
        <taxon>Pseudomonadota</taxon>
        <taxon>Alphaproteobacteria</taxon>
        <taxon>Rhodospirillales</taxon>
        <taxon>Novispirillaceae</taxon>
        <taxon>Insolitispirillum</taxon>
    </lineage>
</organism>
<feature type="compositionally biased region" description="Gly residues" evidence="2">
    <location>
        <begin position="186"/>
        <end position="203"/>
    </location>
</feature>
<keyword evidence="3" id="KW-0732">Signal</keyword>
<dbReference type="InterPro" id="IPR004846">
    <property type="entry name" value="T2SS/T3SS_dom"/>
</dbReference>
<dbReference type="InterPro" id="IPR001775">
    <property type="entry name" value="GspD/PilQ"/>
</dbReference>
<comment type="similarity">
    <text evidence="1">Belongs to the bacterial secretin family.</text>
</comment>
<dbReference type="Pfam" id="PF13629">
    <property type="entry name" value="T2SS-T3SS_pil_N"/>
    <property type="match status" value="1"/>
</dbReference>
<sequence>MTFIPKQSRAVGPLLAVLLLVPGQPVSAQNTPATVGGRSIDPALASFREVRTSQEVPLFVKQGRLLQLPAAAAKIMVADPKVASFQVPSPDSVFVFAESAGTTSLYALDASDRVIAAMRLTATYDLDNLRQQVESEITGARIELIPAAGNGLIVRGMVKTPIEARQVIAAISAAVGATDDATAAPAGGGGGGGGGGGAGGGGSEPPRIINQLKVELSAQVNIRVRVVEVSRSLSHQLGFNWDTVLNDGKFRISTGNTSTLFDATNAVSTASPSAATTAAGQLVRSENSFGYVNGDLTGLLKALNEEGLATLLAEPNLTAMSGETAGFAAGGEVPIVVITNNNVNIDFKSYGVIMRMTPTLLSPNRISLHIAPEVSDLSDEGSVTLDTGSVIPAFKVRRADTTIELASGQSFALAGMLRSNQSQQVRSVPGLSQVPLLGHLFNSESSSQEDTELVIIATAYVVEPVREGDLQTPGKGLPVLDAMMPPSASAGYLY</sequence>
<feature type="signal peptide" evidence="3">
    <location>
        <begin position="1"/>
        <end position="28"/>
    </location>
</feature>
<dbReference type="PRINTS" id="PR01032">
    <property type="entry name" value="PHAGEIV"/>
</dbReference>
<evidence type="ECO:0000313" key="6">
    <source>
        <dbReference type="EMBL" id="SIT20556.1"/>
    </source>
</evidence>
<dbReference type="GO" id="GO:0015627">
    <property type="term" value="C:type II protein secretion system complex"/>
    <property type="evidence" value="ECO:0007669"/>
    <property type="project" value="TreeGrafter"/>
</dbReference>
<reference evidence="6 7" key="1">
    <citation type="submission" date="2017-01" db="EMBL/GenBank/DDBJ databases">
        <authorList>
            <person name="Mah S.A."/>
            <person name="Swanson W.J."/>
            <person name="Moy G.W."/>
            <person name="Vacquier V.D."/>
        </authorList>
    </citation>
    <scope>NUCLEOTIDE SEQUENCE [LARGE SCALE GENOMIC DNA]</scope>
    <source>
        <strain evidence="6 7">DSM 11589</strain>
    </source>
</reference>
<keyword evidence="7" id="KW-1185">Reference proteome</keyword>
<proteinExistence type="inferred from homology"/>
<feature type="domain" description="Pilus formation protein N-terminal" evidence="5">
    <location>
        <begin position="54"/>
        <end position="118"/>
    </location>
</feature>
<protein>
    <submittedName>
        <fullName evidence="6">Pilus assembly protein CpaC</fullName>
    </submittedName>
</protein>
<dbReference type="Proteomes" id="UP000185678">
    <property type="component" value="Unassembled WGS sequence"/>
</dbReference>
<dbReference type="PRINTS" id="PR00811">
    <property type="entry name" value="BCTERIALGSPD"/>
</dbReference>
<name>A0A1N7QCQ8_9PROT</name>
<dbReference type="STRING" id="80876.SAMN05421779_1155"/>
<accession>A0A1N7QCQ8</accession>
<feature type="chain" id="PRO_5013337814" evidence="3">
    <location>
        <begin position="29"/>
        <end position="494"/>
    </location>
</feature>
<feature type="region of interest" description="Disordered" evidence="2">
    <location>
        <begin position="185"/>
        <end position="206"/>
    </location>
</feature>
<evidence type="ECO:0000313" key="7">
    <source>
        <dbReference type="Proteomes" id="UP000185678"/>
    </source>
</evidence>
<dbReference type="OrthoDB" id="9775455at2"/>
<dbReference type="InterPro" id="IPR032789">
    <property type="entry name" value="T2SS-T3SS_pil_N"/>
</dbReference>
<evidence type="ECO:0000256" key="1">
    <source>
        <dbReference type="RuleBase" id="RU004003"/>
    </source>
</evidence>
<dbReference type="InterPro" id="IPR050810">
    <property type="entry name" value="Bact_Secretion_Sys_Channel"/>
</dbReference>
<evidence type="ECO:0000259" key="5">
    <source>
        <dbReference type="Pfam" id="PF13629"/>
    </source>
</evidence>
<evidence type="ECO:0000256" key="2">
    <source>
        <dbReference type="SAM" id="MobiDB-lite"/>
    </source>
</evidence>
<dbReference type="GO" id="GO:0009306">
    <property type="term" value="P:protein secretion"/>
    <property type="evidence" value="ECO:0007669"/>
    <property type="project" value="InterPro"/>
</dbReference>
<feature type="domain" description="Type II/III secretion system secretin-like" evidence="4">
    <location>
        <begin position="302"/>
        <end position="463"/>
    </location>
</feature>
<gene>
    <name evidence="6" type="ORF">SAMN05421779_1155</name>
</gene>
<evidence type="ECO:0000256" key="3">
    <source>
        <dbReference type="SAM" id="SignalP"/>
    </source>
</evidence>
<dbReference type="PANTHER" id="PTHR30332:SF17">
    <property type="entry name" value="TYPE IV PILIATION SYSTEM PROTEIN DR_0774-RELATED"/>
    <property type="match status" value="1"/>
</dbReference>
<dbReference type="AlphaFoldDB" id="A0A1N7QCQ8"/>
<dbReference type="EMBL" id="FTOA01000015">
    <property type="protein sequence ID" value="SIT20556.1"/>
    <property type="molecule type" value="Genomic_DNA"/>
</dbReference>